<dbReference type="Proteomes" id="UP001597347">
    <property type="component" value="Unassembled WGS sequence"/>
</dbReference>
<dbReference type="InterPro" id="IPR013324">
    <property type="entry name" value="RNA_pol_sigma_r3/r4-like"/>
</dbReference>
<protein>
    <submittedName>
        <fullName evidence="8">RNA polymerase sigma factor</fullName>
    </submittedName>
</protein>
<dbReference type="Pfam" id="PF04542">
    <property type="entry name" value="Sigma70_r2"/>
    <property type="match status" value="1"/>
</dbReference>
<evidence type="ECO:0000256" key="2">
    <source>
        <dbReference type="ARBA" id="ARBA00023015"/>
    </source>
</evidence>
<feature type="domain" description="RNA polymerase sigma factor 70 region 4 type 2" evidence="7">
    <location>
        <begin position="131"/>
        <end position="179"/>
    </location>
</feature>
<dbReference type="PANTHER" id="PTHR43133">
    <property type="entry name" value="RNA POLYMERASE ECF-TYPE SIGMA FACTO"/>
    <property type="match status" value="1"/>
</dbReference>
<dbReference type="Gene3D" id="1.10.1740.10">
    <property type="match status" value="1"/>
</dbReference>
<dbReference type="EMBL" id="JBHUEA010000008">
    <property type="protein sequence ID" value="MFD1721320.1"/>
    <property type="molecule type" value="Genomic_DNA"/>
</dbReference>
<dbReference type="InterPro" id="IPR013249">
    <property type="entry name" value="RNA_pol_sigma70_r4_t2"/>
</dbReference>
<evidence type="ECO:0000256" key="1">
    <source>
        <dbReference type="ARBA" id="ARBA00010641"/>
    </source>
</evidence>
<dbReference type="NCBIfam" id="TIGR02937">
    <property type="entry name" value="sigma70-ECF"/>
    <property type="match status" value="1"/>
</dbReference>
<evidence type="ECO:0000259" key="7">
    <source>
        <dbReference type="Pfam" id="PF08281"/>
    </source>
</evidence>
<dbReference type="SUPFAM" id="SSF88659">
    <property type="entry name" value="Sigma3 and sigma4 domains of RNA polymerase sigma factors"/>
    <property type="match status" value="1"/>
</dbReference>
<gene>
    <name evidence="8" type="ORF">ACFSBI_07135</name>
</gene>
<dbReference type="RefSeq" id="WP_377933446.1">
    <property type="nucleotide sequence ID" value="NZ_JBHUEA010000008.1"/>
</dbReference>
<feature type="domain" description="RNA polymerase sigma-70 region 2" evidence="6">
    <location>
        <begin position="35"/>
        <end position="101"/>
    </location>
</feature>
<keyword evidence="5" id="KW-0804">Transcription</keyword>
<keyword evidence="4" id="KW-0238">DNA-binding</keyword>
<organism evidence="8 9">
    <name type="scientific">Amnibacterium endophyticum</name>
    <dbReference type="NCBI Taxonomy" id="2109337"/>
    <lineage>
        <taxon>Bacteria</taxon>
        <taxon>Bacillati</taxon>
        <taxon>Actinomycetota</taxon>
        <taxon>Actinomycetes</taxon>
        <taxon>Micrococcales</taxon>
        <taxon>Microbacteriaceae</taxon>
        <taxon>Amnibacterium</taxon>
    </lineage>
</organism>
<name>A0ABW4LCR3_9MICO</name>
<reference evidence="9" key="1">
    <citation type="journal article" date="2019" name="Int. J. Syst. Evol. Microbiol.">
        <title>The Global Catalogue of Microorganisms (GCM) 10K type strain sequencing project: providing services to taxonomists for standard genome sequencing and annotation.</title>
        <authorList>
            <consortium name="The Broad Institute Genomics Platform"/>
            <consortium name="The Broad Institute Genome Sequencing Center for Infectious Disease"/>
            <person name="Wu L."/>
            <person name="Ma J."/>
        </authorList>
    </citation>
    <scope>NUCLEOTIDE SEQUENCE [LARGE SCALE GENOMIC DNA]</scope>
    <source>
        <strain evidence="9">CGMCC 1.12471</strain>
    </source>
</reference>
<comment type="similarity">
    <text evidence="1">Belongs to the sigma-70 factor family. ECF subfamily.</text>
</comment>
<proteinExistence type="inferred from homology"/>
<sequence>MTGSVVVPASLLDEAGDALLADRAADGDARAFAVLVRRHSGMLRAYARRVLGSNAASDDVVQEALITAWRQLPELRDRAAVRGWLIRIVGRKAIDVLRAQRPAVDIDDHDAPAPEGGGPEGVAGANALAGSLDEALRTLPEAQRRAWTLRELGGLGYDEIATDLGLPVSTVRGLLARARTGLIQRMDGWR</sequence>
<accession>A0ABW4LCR3</accession>
<evidence type="ECO:0000256" key="3">
    <source>
        <dbReference type="ARBA" id="ARBA00023082"/>
    </source>
</evidence>
<dbReference type="CDD" id="cd06171">
    <property type="entry name" value="Sigma70_r4"/>
    <property type="match status" value="1"/>
</dbReference>
<dbReference type="SUPFAM" id="SSF88946">
    <property type="entry name" value="Sigma2 domain of RNA polymerase sigma factors"/>
    <property type="match status" value="1"/>
</dbReference>
<dbReference type="Pfam" id="PF08281">
    <property type="entry name" value="Sigma70_r4_2"/>
    <property type="match status" value="1"/>
</dbReference>
<evidence type="ECO:0000256" key="5">
    <source>
        <dbReference type="ARBA" id="ARBA00023163"/>
    </source>
</evidence>
<dbReference type="InterPro" id="IPR014284">
    <property type="entry name" value="RNA_pol_sigma-70_dom"/>
</dbReference>
<dbReference type="InterPro" id="IPR039425">
    <property type="entry name" value="RNA_pol_sigma-70-like"/>
</dbReference>
<dbReference type="Gene3D" id="1.10.10.10">
    <property type="entry name" value="Winged helix-like DNA-binding domain superfamily/Winged helix DNA-binding domain"/>
    <property type="match status" value="1"/>
</dbReference>
<evidence type="ECO:0000259" key="6">
    <source>
        <dbReference type="Pfam" id="PF04542"/>
    </source>
</evidence>
<keyword evidence="3" id="KW-0731">Sigma factor</keyword>
<evidence type="ECO:0000256" key="4">
    <source>
        <dbReference type="ARBA" id="ARBA00023125"/>
    </source>
</evidence>
<dbReference type="InterPro" id="IPR036388">
    <property type="entry name" value="WH-like_DNA-bd_sf"/>
</dbReference>
<evidence type="ECO:0000313" key="9">
    <source>
        <dbReference type="Proteomes" id="UP001597347"/>
    </source>
</evidence>
<dbReference type="InterPro" id="IPR007627">
    <property type="entry name" value="RNA_pol_sigma70_r2"/>
</dbReference>
<dbReference type="PANTHER" id="PTHR43133:SF8">
    <property type="entry name" value="RNA POLYMERASE SIGMA FACTOR HI_1459-RELATED"/>
    <property type="match status" value="1"/>
</dbReference>
<comment type="caution">
    <text evidence="8">The sequence shown here is derived from an EMBL/GenBank/DDBJ whole genome shotgun (WGS) entry which is preliminary data.</text>
</comment>
<dbReference type="InterPro" id="IPR013325">
    <property type="entry name" value="RNA_pol_sigma_r2"/>
</dbReference>
<keyword evidence="2" id="KW-0805">Transcription regulation</keyword>
<keyword evidence="9" id="KW-1185">Reference proteome</keyword>
<evidence type="ECO:0000313" key="8">
    <source>
        <dbReference type="EMBL" id="MFD1721320.1"/>
    </source>
</evidence>